<evidence type="ECO:0000256" key="5">
    <source>
        <dbReference type="ARBA" id="ARBA00023136"/>
    </source>
</evidence>
<evidence type="ECO:0000256" key="1">
    <source>
        <dbReference type="ARBA" id="ARBA00004651"/>
    </source>
</evidence>
<feature type="transmembrane region" description="Helical" evidence="7">
    <location>
        <begin position="252"/>
        <end position="274"/>
    </location>
</feature>
<keyword evidence="9" id="KW-1185">Reference proteome</keyword>
<proteinExistence type="predicted"/>
<dbReference type="EMBL" id="SRKY01000001">
    <property type="protein sequence ID" value="THH39168.1"/>
    <property type="molecule type" value="Genomic_DNA"/>
</dbReference>
<dbReference type="AlphaFoldDB" id="A0A4S4NLI9"/>
<dbReference type="PANTHER" id="PTHR30213:SF0">
    <property type="entry name" value="UPF0761 MEMBRANE PROTEIN YIHY"/>
    <property type="match status" value="1"/>
</dbReference>
<comment type="subcellular location">
    <subcellularLocation>
        <location evidence="1">Cell membrane</location>
        <topology evidence="1">Multi-pass membrane protein</topology>
    </subcellularLocation>
</comment>
<organism evidence="8 9">
    <name type="scientific">Aliishimia ponticola</name>
    <dbReference type="NCBI Taxonomy" id="2499833"/>
    <lineage>
        <taxon>Bacteria</taxon>
        <taxon>Pseudomonadati</taxon>
        <taxon>Pseudomonadota</taxon>
        <taxon>Alphaproteobacteria</taxon>
        <taxon>Rhodobacterales</taxon>
        <taxon>Paracoccaceae</taxon>
        <taxon>Aliishimia</taxon>
    </lineage>
</organism>
<name>A0A4S4NLI9_9RHOB</name>
<evidence type="ECO:0000256" key="3">
    <source>
        <dbReference type="ARBA" id="ARBA00022692"/>
    </source>
</evidence>
<dbReference type="GO" id="GO:0005886">
    <property type="term" value="C:plasma membrane"/>
    <property type="evidence" value="ECO:0007669"/>
    <property type="project" value="UniProtKB-SubCell"/>
</dbReference>
<evidence type="ECO:0000256" key="2">
    <source>
        <dbReference type="ARBA" id="ARBA00022475"/>
    </source>
</evidence>
<keyword evidence="2" id="KW-1003">Cell membrane</keyword>
<evidence type="ECO:0000256" key="7">
    <source>
        <dbReference type="SAM" id="Phobius"/>
    </source>
</evidence>
<keyword evidence="5 7" id="KW-0472">Membrane</keyword>
<feature type="transmembrane region" description="Helical" evidence="7">
    <location>
        <begin position="186"/>
        <end position="206"/>
    </location>
</feature>
<dbReference type="Pfam" id="PF03631">
    <property type="entry name" value="Virul_fac_BrkB"/>
    <property type="match status" value="1"/>
</dbReference>
<dbReference type="OrthoDB" id="9781030at2"/>
<sequence length="313" mass="33093">MGRGRAARRPTQIPASGWLDIGARVWKRIGEDQLSLVSAGVAFFGLLAIFPAITAILAIAGLILDRETVVAELESLRGVVPGDVLEIMTEQATSVATSQELELALLVSVGLALWSASRGVNVLCDGLNVVYDEDEARGFVAKNLQVLGLTALIILGVVLGLAAILGIPVLLAFLDLGTVSEAITRIGRWVVLAGMTIAGLSILYRFGPSRANPKWNWVSYGAVLACILWVAASGAFTVYVENFADYNKSFGAIAGVIILMMWMWISVFVVLIGAKVNAEMEHQTSIDTTTGAPAPMGERGAVKADTLGPARDA</sequence>
<evidence type="ECO:0000313" key="8">
    <source>
        <dbReference type="EMBL" id="THH39168.1"/>
    </source>
</evidence>
<evidence type="ECO:0000256" key="6">
    <source>
        <dbReference type="SAM" id="MobiDB-lite"/>
    </source>
</evidence>
<keyword evidence="4 7" id="KW-1133">Transmembrane helix</keyword>
<evidence type="ECO:0000256" key="4">
    <source>
        <dbReference type="ARBA" id="ARBA00022989"/>
    </source>
</evidence>
<gene>
    <name evidence="8" type="ORF">E4Z66_00780</name>
</gene>
<feature type="transmembrane region" description="Helical" evidence="7">
    <location>
        <begin position="218"/>
        <end position="240"/>
    </location>
</feature>
<dbReference type="NCBIfam" id="TIGR00765">
    <property type="entry name" value="yihY_not_rbn"/>
    <property type="match status" value="1"/>
</dbReference>
<dbReference type="PIRSF" id="PIRSF035875">
    <property type="entry name" value="RNase_BN"/>
    <property type="match status" value="1"/>
</dbReference>
<dbReference type="PANTHER" id="PTHR30213">
    <property type="entry name" value="INNER MEMBRANE PROTEIN YHJD"/>
    <property type="match status" value="1"/>
</dbReference>
<protein>
    <submittedName>
        <fullName evidence="8">YihY/virulence factor BrkB family protein</fullName>
    </submittedName>
</protein>
<reference evidence="8 9" key="1">
    <citation type="submission" date="2019-04" db="EMBL/GenBank/DDBJ databases">
        <title>Shimia ponticola sp. nov., isolated from seawater.</title>
        <authorList>
            <person name="Kim Y.-O."/>
            <person name="Yoon J.-H."/>
        </authorList>
    </citation>
    <scope>NUCLEOTIDE SEQUENCE [LARGE SCALE GENOMIC DNA]</scope>
    <source>
        <strain evidence="8 9">MYP11</strain>
    </source>
</reference>
<comment type="caution">
    <text evidence="8">The sequence shown here is derived from an EMBL/GenBank/DDBJ whole genome shotgun (WGS) entry which is preliminary data.</text>
</comment>
<feature type="transmembrane region" description="Helical" evidence="7">
    <location>
        <begin position="41"/>
        <end position="64"/>
    </location>
</feature>
<feature type="transmembrane region" description="Helical" evidence="7">
    <location>
        <begin position="146"/>
        <end position="174"/>
    </location>
</feature>
<feature type="region of interest" description="Disordered" evidence="6">
    <location>
        <begin position="287"/>
        <end position="313"/>
    </location>
</feature>
<accession>A0A4S4NLI9</accession>
<dbReference type="InterPro" id="IPR017039">
    <property type="entry name" value="Virul_fac_BrkB"/>
</dbReference>
<dbReference type="Proteomes" id="UP000306602">
    <property type="component" value="Unassembled WGS sequence"/>
</dbReference>
<keyword evidence="3 7" id="KW-0812">Transmembrane</keyword>
<evidence type="ECO:0000313" key="9">
    <source>
        <dbReference type="Proteomes" id="UP000306602"/>
    </source>
</evidence>